<name>A0A090SDK9_9VIBR</name>
<dbReference type="Proteomes" id="UP000029228">
    <property type="component" value="Unassembled WGS sequence"/>
</dbReference>
<dbReference type="EMBL" id="BBMR01000002">
    <property type="protein sequence ID" value="GAL17602.1"/>
    <property type="molecule type" value="Genomic_DNA"/>
</dbReference>
<dbReference type="STRING" id="990268.JCM19235_6155"/>
<dbReference type="AlphaFoldDB" id="A0A090SDK9"/>
<dbReference type="RefSeq" id="WP_156110920.1">
    <property type="nucleotide sequence ID" value="NZ_JBHOHJ010000001.1"/>
</dbReference>
<accession>A0A090SDK9</accession>
<protein>
    <submittedName>
        <fullName evidence="1">Uncharacterized protein</fullName>
    </submittedName>
</protein>
<proteinExistence type="predicted"/>
<evidence type="ECO:0000313" key="1">
    <source>
        <dbReference type="EMBL" id="GAL17602.1"/>
    </source>
</evidence>
<dbReference type="OrthoDB" id="5884672at2"/>
<keyword evidence="2" id="KW-1185">Reference proteome</keyword>
<evidence type="ECO:0000313" key="2">
    <source>
        <dbReference type="Proteomes" id="UP000029228"/>
    </source>
</evidence>
<comment type="caution">
    <text evidence="1">The sequence shown here is derived from an EMBL/GenBank/DDBJ whole genome shotgun (WGS) entry which is preliminary data.</text>
</comment>
<reference evidence="1 2" key="1">
    <citation type="submission" date="2014-09" db="EMBL/GenBank/DDBJ databases">
        <title>Vibrio maritimus JCM 19235. (C45) whole genome shotgun sequence.</title>
        <authorList>
            <person name="Sawabe T."/>
            <person name="Meirelles P."/>
            <person name="Nakanishi M."/>
            <person name="Sayaka M."/>
            <person name="Hattori M."/>
            <person name="Ohkuma M."/>
        </authorList>
    </citation>
    <scope>NUCLEOTIDE SEQUENCE [LARGE SCALE GENOMIC DNA]</scope>
    <source>
        <strain evidence="2">JCM19235</strain>
    </source>
</reference>
<gene>
    <name evidence="1" type="ORF">JCM19235_6155</name>
</gene>
<organism evidence="1 2">
    <name type="scientific">Vibrio maritimus</name>
    <dbReference type="NCBI Taxonomy" id="990268"/>
    <lineage>
        <taxon>Bacteria</taxon>
        <taxon>Pseudomonadati</taxon>
        <taxon>Pseudomonadota</taxon>
        <taxon>Gammaproteobacteria</taxon>
        <taxon>Vibrionales</taxon>
        <taxon>Vibrionaceae</taxon>
        <taxon>Vibrio</taxon>
    </lineage>
</organism>
<reference evidence="1 2" key="2">
    <citation type="submission" date="2014-09" db="EMBL/GenBank/DDBJ databases">
        <authorList>
            <consortium name="NBRP consortium"/>
            <person name="Sawabe T."/>
            <person name="Meirelles P."/>
            <person name="Nakanishi M."/>
            <person name="Sayaka M."/>
            <person name="Hattori M."/>
            <person name="Ohkuma M."/>
        </authorList>
    </citation>
    <scope>NUCLEOTIDE SEQUENCE [LARGE SCALE GENOMIC DNA]</scope>
    <source>
        <strain evidence="2">JCM19235</strain>
    </source>
</reference>
<sequence length="49" mass="5468">MKYFLIQNGANRFVVDSSGFKQICGEGWYVIDVTIAPCYKSAVTLFAES</sequence>